<dbReference type="STRING" id="646529.Desaci_1380"/>
<name>I4D3M9_DESAJ</name>
<sequence>MIPTGSGIIPGVEAKIARREEVQGTILVMADVSGLNSASHVIVRKIQL</sequence>
<evidence type="ECO:0000313" key="1">
    <source>
        <dbReference type="EMBL" id="AFM40403.1"/>
    </source>
</evidence>
<dbReference type="AlphaFoldDB" id="I4D3M9"/>
<evidence type="ECO:0000313" key="2">
    <source>
        <dbReference type="Proteomes" id="UP000002892"/>
    </source>
</evidence>
<protein>
    <submittedName>
        <fullName evidence="1">Uncharacterized protein</fullName>
    </submittedName>
</protein>
<proteinExistence type="predicted"/>
<gene>
    <name evidence="1" type="ordered locus">Desaci_1380</name>
</gene>
<dbReference type="EMBL" id="CP003639">
    <property type="protein sequence ID" value="AFM40403.1"/>
    <property type="molecule type" value="Genomic_DNA"/>
</dbReference>
<dbReference type="HOGENOM" id="CLU_3151993_0_0_9"/>
<accession>I4D3M9</accession>
<dbReference type="KEGG" id="dai:Desaci_1380"/>
<organism evidence="1 2">
    <name type="scientific">Desulfosporosinus acidiphilus (strain DSM 22704 / JCM 16185 / SJ4)</name>
    <dbReference type="NCBI Taxonomy" id="646529"/>
    <lineage>
        <taxon>Bacteria</taxon>
        <taxon>Bacillati</taxon>
        <taxon>Bacillota</taxon>
        <taxon>Clostridia</taxon>
        <taxon>Eubacteriales</taxon>
        <taxon>Desulfitobacteriaceae</taxon>
        <taxon>Desulfosporosinus</taxon>
    </lineage>
</organism>
<reference evidence="1 2" key="1">
    <citation type="journal article" date="2012" name="J. Bacteriol.">
        <title>Complete genome sequences of Desulfosporosinus orientis DSM765T, Desulfosporosinus youngiae DSM17734T, Desulfosporosinus meridiei DSM13257T, and Desulfosporosinus acidiphilus DSM22704T.</title>
        <authorList>
            <person name="Pester M."/>
            <person name="Brambilla E."/>
            <person name="Alazard D."/>
            <person name="Rattei T."/>
            <person name="Weinmaier T."/>
            <person name="Han J."/>
            <person name="Lucas S."/>
            <person name="Lapidus A."/>
            <person name="Cheng J.F."/>
            <person name="Goodwin L."/>
            <person name="Pitluck S."/>
            <person name="Peters L."/>
            <person name="Ovchinnikova G."/>
            <person name="Teshima H."/>
            <person name="Detter J.C."/>
            <person name="Han C.S."/>
            <person name="Tapia R."/>
            <person name="Land M.L."/>
            <person name="Hauser L."/>
            <person name="Kyrpides N.C."/>
            <person name="Ivanova N.N."/>
            <person name="Pagani I."/>
            <person name="Huntmann M."/>
            <person name="Wei C.L."/>
            <person name="Davenport K.W."/>
            <person name="Daligault H."/>
            <person name="Chain P.S."/>
            <person name="Chen A."/>
            <person name="Mavromatis K."/>
            <person name="Markowitz V."/>
            <person name="Szeto E."/>
            <person name="Mikhailova N."/>
            <person name="Pati A."/>
            <person name="Wagner M."/>
            <person name="Woyke T."/>
            <person name="Ollivier B."/>
            <person name="Klenk H.P."/>
            <person name="Spring S."/>
            <person name="Loy A."/>
        </authorList>
    </citation>
    <scope>NUCLEOTIDE SEQUENCE [LARGE SCALE GENOMIC DNA]</scope>
    <source>
        <strain evidence="2">DSM 22704 / JCM 16185 / SJ4</strain>
    </source>
</reference>
<dbReference type="Proteomes" id="UP000002892">
    <property type="component" value="Chromosome"/>
</dbReference>
<keyword evidence="2" id="KW-1185">Reference proteome</keyword>